<dbReference type="PROSITE" id="PS51186">
    <property type="entry name" value="GNAT"/>
    <property type="match status" value="1"/>
</dbReference>
<reference evidence="3 4" key="1">
    <citation type="submission" date="2022-03" db="EMBL/GenBank/DDBJ databases">
        <title>Pseudonocardia alaer sp. nov., a novel actinomycete isolated from reed forest soil.</title>
        <authorList>
            <person name="Wang L."/>
        </authorList>
    </citation>
    <scope>NUCLEOTIDE SEQUENCE [LARGE SCALE GENOMIC DNA]</scope>
    <source>
        <strain evidence="3 4">Y-16303</strain>
    </source>
</reference>
<protein>
    <submittedName>
        <fullName evidence="3">GNAT family N-acetyltransferase</fullName>
    </submittedName>
</protein>
<dbReference type="EMBL" id="JAKXMK010000012">
    <property type="protein sequence ID" value="MCH6167067.1"/>
    <property type="molecule type" value="Genomic_DNA"/>
</dbReference>
<dbReference type="InterPro" id="IPR052523">
    <property type="entry name" value="Trichothecene_AcTrans"/>
</dbReference>
<dbReference type="Gene3D" id="3.40.630.30">
    <property type="match status" value="1"/>
</dbReference>
<proteinExistence type="predicted"/>
<dbReference type="Proteomes" id="UP001299970">
    <property type="component" value="Unassembled WGS sequence"/>
</dbReference>
<feature type="region of interest" description="Disordered" evidence="1">
    <location>
        <begin position="157"/>
        <end position="186"/>
    </location>
</feature>
<dbReference type="PANTHER" id="PTHR42791">
    <property type="entry name" value="GNAT FAMILY ACETYLTRANSFERASE"/>
    <property type="match status" value="1"/>
</dbReference>
<accession>A0ABS9TEW3</accession>
<evidence type="ECO:0000313" key="4">
    <source>
        <dbReference type="Proteomes" id="UP001299970"/>
    </source>
</evidence>
<name>A0ABS9TEW3_9PSEU</name>
<gene>
    <name evidence="3" type="ORF">MMF94_15390</name>
</gene>
<dbReference type="SUPFAM" id="SSF55729">
    <property type="entry name" value="Acyl-CoA N-acyltransferases (Nat)"/>
    <property type="match status" value="1"/>
</dbReference>
<feature type="domain" description="N-acetyltransferase" evidence="2">
    <location>
        <begin position="37"/>
        <end position="179"/>
    </location>
</feature>
<dbReference type="InterPro" id="IPR016181">
    <property type="entry name" value="Acyl_CoA_acyltransferase"/>
</dbReference>
<evidence type="ECO:0000313" key="3">
    <source>
        <dbReference type="EMBL" id="MCH6167067.1"/>
    </source>
</evidence>
<evidence type="ECO:0000256" key="1">
    <source>
        <dbReference type="SAM" id="MobiDB-lite"/>
    </source>
</evidence>
<dbReference type="CDD" id="cd04301">
    <property type="entry name" value="NAT_SF"/>
    <property type="match status" value="1"/>
</dbReference>
<dbReference type="RefSeq" id="WP_241037232.1">
    <property type="nucleotide sequence ID" value="NZ_BAAAJF010000015.1"/>
</dbReference>
<comment type="caution">
    <text evidence="3">The sequence shown here is derived from an EMBL/GenBank/DDBJ whole genome shotgun (WGS) entry which is preliminary data.</text>
</comment>
<organism evidence="3 4">
    <name type="scientific">Pseudonocardia alaniniphila</name>
    <dbReference type="NCBI Taxonomy" id="75291"/>
    <lineage>
        <taxon>Bacteria</taxon>
        <taxon>Bacillati</taxon>
        <taxon>Actinomycetota</taxon>
        <taxon>Actinomycetes</taxon>
        <taxon>Pseudonocardiales</taxon>
        <taxon>Pseudonocardiaceae</taxon>
        <taxon>Pseudonocardia</taxon>
    </lineage>
</organism>
<dbReference type="PANTHER" id="PTHR42791:SF1">
    <property type="entry name" value="N-ACETYLTRANSFERASE DOMAIN-CONTAINING PROTEIN"/>
    <property type="match status" value="1"/>
</dbReference>
<evidence type="ECO:0000259" key="2">
    <source>
        <dbReference type="PROSITE" id="PS51186"/>
    </source>
</evidence>
<keyword evidence="4" id="KW-1185">Reference proteome</keyword>
<dbReference type="Pfam" id="PF13673">
    <property type="entry name" value="Acetyltransf_10"/>
    <property type="match status" value="1"/>
</dbReference>
<dbReference type="InterPro" id="IPR000182">
    <property type="entry name" value="GNAT_dom"/>
</dbReference>
<sequence>MTSVQRSETERAVAILTEAFAGDPVGRWLVPGDGAEIFAPPAAESAAVGELAFAGNDAVAVWLPVSAERRVVEEFDPPEDVPERVRIFVELIAARHPSGRAHLYLPFLGVRPEQQGRGLGGRLLADRLARADAEALPAYLEASSPRNVPLYERHGFRPTGDPIHLPDGPSVLPMWREPNPSQGDLR</sequence>